<dbReference type="Proteomes" id="UP000245202">
    <property type="component" value="Unassembled WGS sequence"/>
</dbReference>
<evidence type="ECO:0000313" key="10">
    <source>
        <dbReference type="EMBL" id="GBG09913.1"/>
    </source>
</evidence>
<reference evidence="10 11" key="1">
    <citation type="submission" date="2017-08" db="EMBL/GenBank/DDBJ databases">
        <title>Substantial Increase in Enzyme Production by Combined Drug-Resistance Mutations in Paenibacillus agaridevorans.</title>
        <authorList>
            <person name="Tanaka Y."/>
            <person name="Funane K."/>
            <person name="Hosaka T."/>
            <person name="Shiwa Y."/>
            <person name="Fujita N."/>
            <person name="Miyazaki T."/>
            <person name="Yoshikawa H."/>
            <person name="Murakami K."/>
            <person name="Kasahara K."/>
            <person name="Inaoka T."/>
            <person name="Hiraga Y."/>
            <person name="Ochi K."/>
        </authorList>
    </citation>
    <scope>NUCLEOTIDE SEQUENCE [LARGE SCALE GENOMIC DNA]</scope>
    <source>
        <strain evidence="10 11">T-3040</strain>
    </source>
</reference>
<dbReference type="NCBIfam" id="TIGR04265">
    <property type="entry name" value="bac_cardiolipin"/>
    <property type="match status" value="1"/>
</dbReference>
<evidence type="ECO:0000256" key="8">
    <source>
        <dbReference type="NCBIfam" id="TIGR04265"/>
    </source>
</evidence>
<dbReference type="InterPro" id="IPR025202">
    <property type="entry name" value="PLD-like_dom"/>
</dbReference>
<dbReference type="CDD" id="cd09112">
    <property type="entry name" value="PLDc_CLS_2"/>
    <property type="match status" value="1"/>
</dbReference>
<evidence type="ECO:0000256" key="1">
    <source>
        <dbReference type="ARBA" id="ARBA00004236"/>
    </source>
</evidence>
<dbReference type="GO" id="GO:0032049">
    <property type="term" value="P:cardiolipin biosynthetic process"/>
    <property type="evidence" value="ECO:0007669"/>
    <property type="project" value="UniProtKB-UniRule"/>
</dbReference>
<keyword evidence="3" id="KW-0808">Transferase</keyword>
<dbReference type="SMART" id="SM00155">
    <property type="entry name" value="PLDc"/>
    <property type="match status" value="2"/>
</dbReference>
<keyword evidence="4" id="KW-0812">Transmembrane</keyword>
<gene>
    <name evidence="10" type="ORF">PAT3040_04590</name>
</gene>
<name>A0A2R5F146_9BACL</name>
<comment type="caution">
    <text evidence="10">The sequence shown here is derived from an EMBL/GenBank/DDBJ whole genome shotgun (WGS) entry which is preliminary data.</text>
</comment>
<comment type="subcellular location">
    <subcellularLocation>
        <location evidence="1">Cell membrane</location>
    </subcellularLocation>
</comment>
<feature type="domain" description="PLD phosphodiesterase" evidence="9">
    <location>
        <begin position="225"/>
        <end position="252"/>
    </location>
</feature>
<keyword evidence="7" id="KW-0472">Membrane</keyword>
<evidence type="ECO:0000259" key="9">
    <source>
        <dbReference type="PROSITE" id="PS50035"/>
    </source>
</evidence>
<dbReference type="AlphaFoldDB" id="A0A2R5F146"/>
<dbReference type="GO" id="GO:0008808">
    <property type="term" value="F:cardiolipin synthase activity"/>
    <property type="evidence" value="ECO:0007669"/>
    <property type="project" value="UniProtKB-UniRule"/>
</dbReference>
<evidence type="ECO:0000256" key="7">
    <source>
        <dbReference type="ARBA" id="ARBA00023136"/>
    </source>
</evidence>
<dbReference type="PROSITE" id="PS50035">
    <property type="entry name" value="PLD"/>
    <property type="match status" value="2"/>
</dbReference>
<dbReference type="InterPro" id="IPR022924">
    <property type="entry name" value="Cardiolipin_synthase"/>
</dbReference>
<dbReference type="GO" id="GO:0005886">
    <property type="term" value="C:plasma membrane"/>
    <property type="evidence" value="ECO:0007669"/>
    <property type="project" value="UniProtKB-SubCell"/>
</dbReference>
<evidence type="ECO:0000256" key="5">
    <source>
        <dbReference type="ARBA" id="ARBA00022737"/>
    </source>
</evidence>
<evidence type="ECO:0000313" key="11">
    <source>
        <dbReference type="Proteomes" id="UP000245202"/>
    </source>
</evidence>
<dbReference type="CDD" id="cd09110">
    <property type="entry name" value="PLDc_CLS_1"/>
    <property type="match status" value="1"/>
</dbReference>
<dbReference type="EMBL" id="BDQX01000281">
    <property type="protein sequence ID" value="GBG09913.1"/>
    <property type="molecule type" value="Genomic_DNA"/>
</dbReference>
<protein>
    <recommendedName>
        <fullName evidence="8">Cardiolipin synthase</fullName>
        <ecNumber evidence="8">2.7.8.-</ecNumber>
    </recommendedName>
</protein>
<evidence type="ECO:0000256" key="4">
    <source>
        <dbReference type="ARBA" id="ARBA00022692"/>
    </source>
</evidence>
<dbReference type="InterPro" id="IPR001736">
    <property type="entry name" value="PLipase_D/transphosphatidylase"/>
</dbReference>
<dbReference type="PANTHER" id="PTHR21248">
    <property type="entry name" value="CARDIOLIPIN SYNTHASE"/>
    <property type="match status" value="1"/>
</dbReference>
<evidence type="ECO:0000256" key="6">
    <source>
        <dbReference type="ARBA" id="ARBA00022989"/>
    </source>
</evidence>
<accession>A0A2R5F146</accession>
<dbReference type="EC" id="2.7.8.-" evidence="8"/>
<evidence type="ECO:0000256" key="2">
    <source>
        <dbReference type="ARBA" id="ARBA00022475"/>
    </source>
</evidence>
<proteinExistence type="predicted"/>
<evidence type="ECO:0000256" key="3">
    <source>
        <dbReference type="ARBA" id="ARBA00022679"/>
    </source>
</evidence>
<keyword evidence="11" id="KW-1185">Reference proteome</keyword>
<feature type="domain" description="PLD phosphodiesterase" evidence="9">
    <location>
        <begin position="43"/>
        <end position="70"/>
    </location>
</feature>
<dbReference type="Pfam" id="PF00614">
    <property type="entry name" value="PLDc"/>
    <property type="match status" value="1"/>
</dbReference>
<dbReference type="Gene3D" id="3.30.870.10">
    <property type="entry name" value="Endonuclease Chain A"/>
    <property type="match status" value="2"/>
</dbReference>
<keyword evidence="6" id="KW-1133">Transmembrane helix</keyword>
<sequence length="312" mass="34510">MKLLYDGIGSLHLSEHFLQKLHSSGAQSACFSPPREFLLKKRLNFRNHRKIVVIDNSVGFMGGINIGDEYLGLDPRLGFWRDTHLKLEGECVRQLQTIFQENWLRATGENIRVDAGSTSRDEVPAPEAEWNDRIVLVPGKPGIHDAVISEALFAAMSEAKETIYAVTPYFIPDPSIAASLRIAARSGVDVKMIIPGISDSKLVLLATLSHVQDMLDAGVRVYRYGKGFIHAKVLIIDGRLASIGSANLDMRSLYSNYELLALIEGADPVGRLTKDFMNDLNDSVAVDAEEFSRRPAKQKTAESLLHLLSPLL</sequence>
<dbReference type="PANTHER" id="PTHR21248:SF20">
    <property type="entry name" value="CARDIOLIPIN SYNTHASE YWIE-RELATED"/>
    <property type="match status" value="1"/>
</dbReference>
<dbReference type="Pfam" id="PF13091">
    <property type="entry name" value="PLDc_2"/>
    <property type="match status" value="1"/>
</dbReference>
<keyword evidence="5" id="KW-0677">Repeat</keyword>
<organism evidence="10 11">
    <name type="scientific">Paenibacillus agaridevorans</name>
    <dbReference type="NCBI Taxonomy" id="171404"/>
    <lineage>
        <taxon>Bacteria</taxon>
        <taxon>Bacillati</taxon>
        <taxon>Bacillota</taxon>
        <taxon>Bacilli</taxon>
        <taxon>Bacillales</taxon>
        <taxon>Paenibacillaceae</taxon>
        <taxon>Paenibacillus</taxon>
    </lineage>
</organism>
<dbReference type="SUPFAM" id="SSF56024">
    <property type="entry name" value="Phospholipase D/nuclease"/>
    <property type="match status" value="2"/>
</dbReference>
<keyword evidence="2" id="KW-1003">Cell membrane</keyword>